<dbReference type="AlphaFoldDB" id="A0A645H7N7"/>
<dbReference type="EMBL" id="VSSQ01088399">
    <property type="protein sequence ID" value="MPN35047.1"/>
    <property type="molecule type" value="Genomic_DNA"/>
</dbReference>
<proteinExistence type="predicted"/>
<organism evidence="1">
    <name type="scientific">bioreactor metagenome</name>
    <dbReference type="NCBI Taxonomy" id="1076179"/>
    <lineage>
        <taxon>unclassified sequences</taxon>
        <taxon>metagenomes</taxon>
        <taxon>ecological metagenomes</taxon>
    </lineage>
</organism>
<gene>
    <name evidence="1" type="ORF">SDC9_182541</name>
</gene>
<sequence>MTKVTVSFKKTTRDMRLYTLVMAMEEKSEFMKDALEFFERYRSYEPEIDMLIKKLEQERVLSLDKKA</sequence>
<evidence type="ECO:0000313" key="1">
    <source>
        <dbReference type="EMBL" id="MPN35047.1"/>
    </source>
</evidence>
<accession>A0A645H7N7</accession>
<protein>
    <submittedName>
        <fullName evidence="1">Uncharacterized protein</fullName>
    </submittedName>
</protein>
<comment type="caution">
    <text evidence="1">The sequence shown here is derived from an EMBL/GenBank/DDBJ whole genome shotgun (WGS) entry which is preliminary data.</text>
</comment>
<reference evidence="1" key="1">
    <citation type="submission" date="2019-08" db="EMBL/GenBank/DDBJ databases">
        <authorList>
            <person name="Kucharzyk K."/>
            <person name="Murdoch R.W."/>
            <person name="Higgins S."/>
            <person name="Loffler F."/>
        </authorList>
    </citation>
    <scope>NUCLEOTIDE SEQUENCE</scope>
</reference>
<name>A0A645H7N7_9ZZZZ</name>